<proteinExistence type="predicted"/>
<organism evidence="1 2">
    <name type="scientific">Salvia divinorum</name>
    <name type="common">Maria pastora</name>
    <name type="synonym">Diviner's sage</name>
    <dbReference type="NCBI Taxonomy" id="28513"/>
    <lineage>
        <taxon>Eukaryota</taxon>
        <taxon>Viridiplantae</taxon>
        <taxon>Streptophyta</taxon>
        <taxon>Embryophyta</taxon>
        <taxon>Tracheophyta</taxon>
        <taxon>Spermatophyta</taxon>
        <taxon>Magnoliopsida</taxon>
        <taxon>eudicotyledons</taxon>
        <taxon>Gunneridae</taxon>
        <taxon>Pentapetalae</taxon>
        <taxon>asterids</taxon>
        <taxon>lamiids</taxon>
        <taxon>Lamiales</taxon>
        <taxon>Lamiaceae</taxon>
        <taxon>Nepetoideae</taxon>
        <taxon>Mentheae</taxon>
        <taxon>Salviinae</taxon>
        <taxon>Salvia</taxon>
        <taxon>Salvia subgen. Calosphace</taxon>
    </lineage>
</organism>
<evidence type="ECO:0008006" key="3">
    <source>
        <dbReference type="Google" id="ProtNLM"/>
    </source>
</evidence>
<name>A0ABD1GTY3_SALDI</name>
<sequence length="67" mass="7897">MCIYYSHIGVEETFGERCNARYAGCPSTEIGKECDYHCCRDICNENYDEYNPKPYCQAKFCFCEYDC</sequence>
<comment type="caution">
    <text evidence="1">The sequence shown here is derived from an EMBL/GenBank/DDBJ whole genome shotgun (WGS) entry which is preliminary data.</text>
</comment>
<protein>
    <recommendedName>
        <fullName evidence="3">Defensin-like protein</fullName>
    </recommendedName>
</protein>
<dbReference type="AlphaFoldDB" id="A0ABD1GTY3"/>
<dbReference type="Proteomes" id="UP001567538">
    <property type="component" value="Unassembled WGS sequence"/>
</dbReference>
<dbReference type="EMBL" id="JBEAFC010000007">
    <property type="protein sequence ID" value="KAL1547611.1"/>
    <property type="molecule type" value="Genomic_DNA"/>
</dbReference>
<accession>A0ABD1GTY3</accession>
<keyword evidence="2" id="KW-1185">Reference proteome</keyword>
<evidence type="ECO:0000313" key="1">
    <source>
        <dbReference type="EMBL" id="KAL1547611.1"/>
    </source>
</evidence>
<reference evidence="1 2" key="1">
    <citation type="submission" date="2024-06" db="EMBL/GenBank/DDBJ databases">
        <title>A chromosome level genome sequence of Diviner's sage (Salvia divinorum).</title>
        <authorList>
            <person name="Ford S.A."/>
            <person name="Ro D.-K."/>
            <person name="Ness R.W."/>
            <person name="Phillips M.A."/>
        </authorList>
    </citation>
    <scope>NUCLEOTIDE SEQUENCE [LARGE SCALE GENOMIC DNA]</scope>
    <source>
        <strain evidence="1">SAF-2024a</strain>
        <tissue evidence="1">Leaf</tissue>
    </source>
</reference>
<gene>
    <name evidence="1" type="ORF">AAHA92_15947</name>
</gene>
<evidence type="ECO:0000313" key="2">
    <source>
        <dbReference type="Proteomes" id="UP001567538"/>
    </source>
</evidence>